<organism evidence="11">
    <name type="scientific">Fagus sylvatica</name>
    <name type="common">Beechnut</name>
    <dbReference type="NCBI Taxonomy" id="28930"/>
    <lineage>
        <taxon>Eukaryota</taxon>
        <taxon>Viridiplantae</taxon>
        <taxon>Streptophyta</taxon>
        <taxon>Embryophyta</taxon>
        <taxon>Tracheophyta</taxon>
        <taxon>Spermatophyta</taxon>
        <taxon>Magnoliopsida</taxon>
        <taxon>eudicotyledons</taxon>
        <taxon>Gunneridae</taxon>
        <taxon>Pentapetalae</taxon>
        <taxon>rosids</taxon>
        <taxon>fabids</taxon>
        <taxon>Fagales</taxon>
        <taxon>Fagaceae</taxon>
        <taxon>Fagus</taxon>
    </lineage>
</organism>
<keyword evidence="6" id="KW-0677">Repeat</keyword>
<keyword evidence="5" id="KW-0812">Transmembrane</keyword>
<evidence type="ECO:0000256" key="7">
    <source>
        <dbReference type="ARBA" id="ARBA00022989"/>
    </source>
</evidence>
<dbReference type="SUPFAM" id="SSF52058">
    <property type="entry name" value="L domain-like"/>
    <property type="match status" value="1"/>
</dbReference>
<evidence type="ECO:0000256" key="9">
    <source>
        <dbReference type="ARBA" id="ARBA00023170"/>
    </source>
</evidence>
<keyword evidence="9" id="KW-0675">Receptor</keyword>
<dbReference type="PRINTS" id="PR00019">
    <property type="entry name" value="LEURICHRPT"/>
</dbReference>
<proteinExistence type="inferred from homology"/>
<evidence type="ECO:0000256" key="2">
    <source>
        <dbReference type="ARBA" id="ARBA00009592"/>
    </source>
</evidence>
<dbReference type="Gene3D" id="3.80.10.10">
    <property type="entry name" value="Ribonuclease Inhibitor"/>
    <property type="match status" value="1"/>
</dbReference>
<comment type="similarity">
    <text evidence="2">Belongs to the RLP family.</text>
</comment>
<dbReference type="InterPro" id="IPR032675">
    <property type="entry name" value="LRR_dom_sf"/>
</dbReference>
<evidence type="ECO:0000313" key="11">
    <source>
        <dbReference type="EMBL" id="SPC96846.1"/>
    </source>
</evidence>
<evidence type="ECO:0000256" key="5">
    <source>
        <dbReference type="ARBA" id="ARBA00022692"/>
    </source>
</evidence>
<keyword evidence="7" id="KW-1133">Transmembrane helix</keyword>
<reference evidence="11" key="1">
    <citation type="submission" date="2018-02" db="EMBL/GenBank/DDBJ databases">
        <authorList>
            <person name="Cohen D.B."/>
            <person name="Kent A.D."/>
        </authorList>
    </citation>
    <scope>NUCLEOTIDE SEQUENCE</scope>
</reference>
<dbReference type="Pfam" id="PF13855">
    <property type="entry name" value="LRR_8"/>
    <property type="match status" value="1"/>
</dbReference>
<sequence>MKLLMDLCKQMNVEMGNPRKLVPECQGLSSGNMLGKGNQEGKQPVLLQAQHFMNNSAENKPPTIPFSSEKQASSGQLRGSYILGERMNGITETLLLLAKPTLPNSTCQTWHIKSILVMDLRINNFHGAIPDTFVKDNPLTTLVFNALPNLKVLILKSNRFHGPVGNHKTSGKVELQRILTIFTTIDLSSNKFEGEIPEVLGRLTILRLLNLSHNSLTGHIPLSLANLSALESLDLSSNRLTGEIPMQLTSLTFLAKLNLSQNQLTGPIPQGNQFGTFGNDSYDGNLRLCGFPLSIKCGTNESPPPPLLPSIF</sequence>
<dbReference type="InterPro" id="IPR001611">
    <property type="entry name" value="Leu-rich_rpt"/>
</dbReference>
<name>A0A2N9G232_FAGSY</name>
<evidence type="ECO:0000256" key="6">
    <source>
        <dbReference type="ARBA" id="ARBA00022737"/>
    </source>
</evidence>
<dbReference type="Pfam" id="PF00560">
    <property type="entry name" value="LRR_1"/>
    <property type="match status" value="1"/>
</dbReference>
<keyword evidence="4" id="KW-0433">Leucine-rich repeat</keyword>
<evidence type="ECO:0000256" key="10">
    <source>
        <dbReference type="ARBA" id="ARBA00023180"/>
    </source>
</evidence>
<evidence type="ECO:0000256" key="1">
    <source>
        <dbReference type="ARBA" id="ARBA00004251"/>
    </source>
</evidence>
<dbReference type="FunFam" id="3.80.10.10:FF:000111">
    <property type="entry name" value="LRR receptor-like serine/threonine-protein kinase ERECTA"/>
    <property type="match status" value="1"/>
</dbReference>
<dbReference type="AlphaFoldDB" id="A0A2N9G232"/>
<evidence type="ECO:0000256" key="3">
    <source>
        <dbReference type="ARBA" id="ARBA00022475"/>
    </source>
</evidence>
<evidence type="ECO:0000256" key="4">
    <source>
        <dbReference type="ARBA" id="ARBA00022614"/>
    </source>
</evidence>
<keyword evidence="3" id="KW-1003">Cell membrane</keyword>
<gene>
    <name evidence="11" type="ORF">FSB_LOCUS24728</name>
</gene>
<evidence type="ECO:0000256" key="8">
    <source>
        <dbReference type="ARBA" id="ARBA00023136"/>
    </source>
</evidence>
<dbReference type="PANTHER" id="PTHR27004:SF428">
    <property type="entry name" value="OS01G0160600 PROTEIN"/>
    <property type="match status" value="1"/>
</dbReference>
<comment type="subcellular location">
    <subcellularLocation>
        <location evidence="1">Cell membrane</location>
        <topology evidence="1">Single-pass type I membrane protein</topology>
    </subcellularLocation>
</comment>
<dbReference type="EMBL" id="OIVN01001709">
    <property type="protein sequence ID" value="SPC96846.1"/>
    <property type="molecule type" value="Genomic_DNA"/>
</dbReference>
<dbReference type="GO" id="GO:0005886">
    <property type="term" value="C:plasma membrane"/>
    <property type="evidence" value="ECO:0007669"/>
    <property type="project" value="UniProtKB-SubCell"/>
</dbReference>
<protein>
    <submittedName>
        <fullName evidence="11">Uncharacterized protein</fullName>
    </submittedName>
</protein>
<accession>A0A2N9G232</accession>
<keyword evidence="10" id="KW-0325">Glycoprotein</keyword>
<dbReference type="PANTHER" id="PTHR27004">
    <property type="entry name" value="RECEPTOR-LIKE PROTEIN 12 ISOFORM X1"/>
    <property type="match status" value="1"/>
</dbReference>
<keyword evidence="8" id="KW-0472">Membrane</keyword>